<keyword evidence="3" id="KW-0238">DNA-binding</keyword>
<evidence type="ECO:0000256" key="2">
    <source>
        <dbReference type="ARBA" id="ARBA00023015"/>
    </source>
</evidence>
<dbReference type="EMBL" id="JAAKZI010000020">
    <property type="protein sequence ID" value="NGN84184.1"/>
    <property type="molecule type" value="Genomic_DNA"/>
</dbReference>
<dbReference type="InterPro" id="IPR005119">
    <property type="entry name" value="LysR_subst-bd"/>
</dbReference>
<reference evidence="6 7" key="1">
    <citation type="submission" date="2020-02" db="EMBL/GenBank/DDBJ databases">
        <title>Genome sequence of the type strain DSM 27180 of Arthrobacter silviterrae.</title>
        <authorList>
            <person name="Gao J."/>
            <person name="Sun J."/>
        </authorList>
    </citation>
    <scope>NUCLEOTIDE SEQUENCE [LARGE SCALE GENOMIC DNA]</scope>
    <source>
        <strain evidence="6 7">DSM 27180</strain>
    </source>
</reference>
<sequence length="304" mass="32603">MEFRQFEAFLAVAEELHFGRAAEKLHVAQPALSRIIRMLEKELGTELFERTTRKVRLTPSGVALLEPAKAIHIHVDGVKRITRAAKQGEIGSVKVGFAGTTGYSILSILAREVSREQPGISLELQPQLYSGEALTLLRDGEIDLGVVSSPTPTGISAHLVRNETLIVAVPSDHPLARGGPISIAELRDQRFIAYPASHGSRIRDAMISLCTAAGFVPHIAQEAPDPYSMLALVGADVGVSIVVGSSTHIQVDGVTYRPLAEATGVLPIALAWRDTNPSLALRTVVELAKKAFPLERAAEPATHA</sequence>
<dbReference type="PRINTS" id="PR00039">
    <property type="entry name" value="HTHLYSR"/>
</dbReference>
<evidence type="ECO:0000313" key="7">
    <source>
        <dbReference type="Proteomes" id="UP000479226"/>
    </source>
</evidence>
<name>A0ABX0DBA8_9MICC</name>
<evidence type="ECO:0000256" key="3">
    <source>
        <dbReference type="ARBA" id="ARBA00023125"/>
    </source>
</evidence>
<dbReference type="CDD" id="cd08414">
    <property type="entry name" value="PBP2_LTTR_aromatics_like"/>
    <property type="match status" value="1"/>
</dbReference>
<comment type="caution">
    <text evidence="6">The sequence shown here is derived from an EMBL/GenBank/DDBJ whole genome shotgun (WGS) entry which is preliminary data.</text>
</comment>
<dbReference type="PANTHER" id="PTHR30346">
    <property type="entry name" value="TRANSCRIPTIONAL DUAL REGULATOR HCAR-RELATED"/>
    <property type="match status" value="1"/>
</dbReference>
<dbReference type="SUPFAM" id="SSF53850">
    <property type="entry name" value="Periplasmic binding protein-like II"/>
    <property type="match status" value="1"/>
</dbReference>
<dbReference type="Gene3D" id="3.40.190.10">
    <property type="entry name" value="Periplasmic binding protein-like II"/>
    <property type="match status" value="2"/>
</dbReference>
<accession>A0ABX0DBA8</accession>
<dbReference type="PANTHER" id="PTHR30346:SF28">
    <property type="entry name" value="HTH-TYPE TRANSCRIPTIONAL REGULATOR CYNR"/>
    <property type="match status" value="1"/>
</dbReference>
<comment type="similarity">
    <text evidence="1">Belongs to the LysR transcriptional regulatory family.</text>
</comment>
<dbReference type="InterPro" id="IPR000847">
    <property type="entry name" value="LysR_HTH_N"/>
</dbReference>
<dbReference type="PROSITE" id="PS50931">
    <property type="entry name" value="HTH_LYSR"/>
    <property type="match status" value="1"/>
</dbReference>
<dbReference type="InterPro" id="IPR036390">
    <property type="entry name" value="WH_DNA-bd_sf"/>
</dbReference>
<dbReference type="InterPro" id="IPR036388">
    <property type="entry name" value="WH-like_DNA-bd_sf"/>
</dbReference>
<evidence type="ECO:0000256" key="4">
    <source>
        <dbReference type="ARBA" id="ARBA00023163"/>
    </source>
</evidence>
<organism evidence="6 7">
    <name type="scientific">Arthrobacter silviterrae</name>
    <dbReference type="NCBI Taxonomy" id="2026658"/>
    <lineage>
        <taxon>Bacteria</taxon>
        <taxon>Bacillati</taxon>
        <taxon>Actinomycetota</taxon>
        <taxon>Actinomycetes</taxon>
        <taxon>Micrococcales</taxon>
        <taxon>Micrococcaceae</taxon>
        <taxon>Arthrobacter</taxon>
    </lineage>
</organism>
<dbReference type="Pfam" id="PF03466">
    <property type="entry name" value="LysR_substrate"/>
    <property type="match status" value="1"/>
</dbReference>
<protein>
    <submittedName>
        <fullName evidence="6">LysR family transcriptional regulator</fullName>
    </submittedName>
</protein>
<evidence type="ECO:0000259" key="5">
    <source>
        <dbReference type="PROSITE" id="PS50931"/>
    </source>
</evidence>
<dbReference type="SUPFAM" id="SSF46785">
    <property type="entry name" value="Winged helix' DNA-binding domain"/>
    <property type="match status" value="1"/>
</dbReference>
<dbReference type="Proteomes" id="UP000479226">
    <property type="component" value="Unassembled WGS sequence"/>
</dbReference>
<keyword evidence="4" id="KW-0804">Transcription</keyword>
<proteinExistence type="inferred from homology"/>
<evidence type="ECO:0000313" key="6">
    <source>
        <dbReference type="EMBL" id="NGN84184.1"/>
    </source>
</evidence>
<dbReference type="Pfam" id="PF00126">
    <property type="entry name" value="HTH_1"/>
    <property type="match status" value="1"/>
</dbReference>
<dbReference type="Gene3D" id="1.10.10.10">
    <property type="entry name" value="Winged helix-like DNA-binding domain superfamily/Winged helix DNA-binding domain"/>
    <property type="match status" value="1"/>
</dbReference>
<gene>
    <name evidence="6" type="ORF">G6N77_12055</name>
</gene>
<keyword evidence="2" id="KW-0805">Transcription regulation</keyword>
<evidence type="ECO:0000256" key="1">
    <source>
        <dbReference type="ARBA" id="ARBA00009437"/>
    </source>
</evidence>
<dbReference type="RefSeq" id="WP_165182415.1">
    <property type="nucleotide sequence ID" value="NZ_JAAKZI010000020.1"/>
</dbReference>
<keyword evidence="7" id="KW-1185">Reference proteome</keyword>
<feature type="domain" description="HTH lysR-type" evidence="5">
    <location>
        <begin position="1"/>
        <end position="58"/>
    </location>
</feature>